<name>A0A0F9W843_9ZZZZ</name>
<dbReference type="AlphaFoldDB" id="A0A0F9W843"/>
<gene>
    <name evidence="1" type="ORF">LCGC14_0393290</name>
</gene>
<accession>A0A0F9W843</accession>
<proteinExistence type="predicted"/>
<organism evidence="1">
    <name type="scientific">marine sediment metagenome</name>
    <dbReference type="NCBI Taxonomy" id="412755"/>
    <lineage>
        <taxon>unclassified sequences</taxon>
        <taxon>metagenomes</taxon>
        <taxon>ecological metagenomes</taxon>
    </lineage>
</organism>
<protein>
    <submittedName>
        <fullName evidence="1">Uncharacterized protein</fullName>
    </submittedName>
</protein>
<comment type="caution">
    <text evidence="1">The sequence shown here is derived from an EMBL/GenBank/DDBJ whole genome shotgun (WGS) entry which is preliminary data.</text>
</comment>
<sequence>MKEVKVGKLNKEQFAEFERLQQEGKELDLMFGTFKSKQQAFWNDLRDTNSLPYGKACYIKGNSIYTQEM</sequence>
<dbReference type="EMBL" id="LAZR01000330">
    <property type="protein sequence ID" value="KKN74243.1"/>
    <property type="molecule type" value="Genomic_DNA"/>
</dbReference>
<evidence type="ECO:0000313" key="1">
    <source>
        <dbReference type="EMBL" id="KKN74243.1"/>
    </source>
</evidence>
<reference evidence="1" key="1">
    <citation type="journal article" date="2015" name="Nature">
        <title>Complex archaea that bridge the gap between prokaryotes and eukaryotes.</title>
        <authorList>
            <person name="Spang A."/>
            <person name="Saw J.H."/>
            <person name="Jorgensen S.L."/>
            <person name="Zaremba-Niedzwiedzka K."/>
            <person name="Martijn J."/>
            <person name="Lind A.E."/>
            <person name="van Eijk R."/>
            <person name="Schleper C."/>
            <person name="Guy L."/>
            <person name="Ettema T.J."/>
        </authorList>
    </citation>
    <scope>NUCLEOTIDE SEQUENCE</scope>
</reference>